<evidence type="ECO:0000313" key="3">
    <source>
        <dbReference type="Proteomes" id="UP000287198"/>
    </source>
</evidence>
<dbReference type="Proteomes" id="UP000287198">
    <property type="component" value="Unassembled WGS sequence"/>
</dbReference>
<feature type="region of interest" description="Disordered" evidence="1">
    <location>
        <begin position="1"/>
        <end position="26"/>
    </location>
</feature>
<feature type="compositionally biased region" description="Basic and acidic residues" evidence="1">
    <location>
        <begin position="17"/>
        <end position="26"/>
    </location>
</feature>
<reference evidence="3" key="1">
    <citation type="journal article" date="2018" name="Front. Microbiol.">
        <title>Genome-Based Analysis Reveals the Taxonomy and Diversity of the Family Idiomarinaceae.</title>
        <authorList>
            <person name="Liu Y."/>
            <person name="Lai Q."/>
            <person name="Shao Z."/>
        </authorList>
    </citation>
    <scope>NUCLEOTIDE SEQUENCE [LARGE SCALE GENOMIC DNA]</scope>
    <source>
        <strain evidence="3">BH195</strain>
    </source>
</reference>
<sequence length="63" mass="6787">MSSGTKRSSLSTTVFESAHDRNTDQNKRIERLSLIETPPILAVTDTAIVSGDAGTTLASYRFA</sequence>
<evidence type="ECO:0000313" key="2">
    <source>
        <dbReference type="EMBL" id="RUO53913.1"/>
    </source>
</evidence>
<name>A0A432XZ46_9GAMM</name>
<evidence type="ECO:0000256" key="1">
    <source>
        <dbReference type="SAM" id="MobiDB-lite"/>
    </source>
</evidence>
<comment type="caution">
    <text evidence="2">The sequence shown here is derived from an EMBL/GenBank/DDBJ whole genome shotgun (WGS) entry which is preliminary data.</text>
</comment>
<proteinExistence type="predicted"/>
<dbReference type="AlphaFoldDB" id="A0A432XZ46"/>
<dbReference type="EMBL" id="PIPW01000001">
    <property type="protein sequence ID" value="RUO53913.1"/>
    <property type="molecule type" value="Genomic_DNA"/>
</dbReference>
<gene>
    <name evidence="2" type="ORF">CWI69_00275</name>
</gene>
<protein>
    <submittedName>
        <fullName evidence="2">Uncharacterized protein</fullName>
    </submittedName>
</protein>
<feature type="compositionally biased region" description="Polar residues" evidence="1">
    <location>
        <begin position="1"/>
        <end position="15"/>
    </location>
</feature>
<accession>A0A432XZ46</accession>
<keyword evidence="3" id="KW-1185">Reference proteome</keyword>
<organism evidence="2 3">
    <name type="scientific">Pseudidiomarina halophila</name>
    <dbReference type="NCBI Taxonomy" id="1449799"/>
    <lineage>
        <taxon>Bacteria</taxon>
        <taxon>Pseudomonadati</taxon>
        <taxon>Pseudomonadota</taxon>
        <taxon>Gammaproteobacteria</taxon>
        <taxon>Alteromonadales</taxon>
        <taxon>Idiomarinaceae</taxon>
        <taxon>Pseudidiomarina</taxon>
    </lineage>
</organism>